<dbReference type="CDD" id="cd11523">
    <property type="entry name" value="NTP-PPase"/>
    <property type="match status" value="1"/>
</dbReference>
<accession>A0A975UDE6</accession>
<dbReference type="EMBL" id="CP076643">
    <property type="protein sequence ID" value="QXO18897.1"/>
    <property type="molecule type" value="Genomic_DNA"/>
</dbReference>
<name>A0A975UDE6_9VIBR</name>
<keyword evidence="3" id="KW-1185">Reference proteome</keyword>
<dbReference type="InterPro" id="IPR004518">
    <property type="entry name" value="MazG-like_dom"/>
</dbReference>
<dbReference type="AlphaFoldDB" id="A0A975UDE6"/>
<dbReference type="Proteomes" id="UP000694232">
    <property type="component" value="Chromosome 1"/>
</dbReference>
<proteinExistence type="predicted"/>
<dbReference type="KEGG" id="vos:KNV97_11805"/>
<sequence>MQDFERLLDIARRKAGFDENNPWYTGPETYLAALKSEVDEVSEEIPKHRLCYLEDELGDVLWDYLNAILALQKEAGVSVESVIQRACDKYQQRMATLEAGGSWDEIKRKQQQNLQQEYLAAQNVVLQRNVICEK</sequence>
<reference evidence="2" key="1">
    <citation type="submission" date="2021-06" db="EMBL/GenBank/DDBJ databases">
        <title>Vibrio nov. sp., novel gut bacterium isolated from Yellow Sea oyster.</title>
        <authorList>
            <person name="Muhammad N."/>
            <person name="Nguyen T.H."/>
            <person name="Lee Y.-J."/>
            <person name="Ko J."/>
            <person name="Kim S.-G."/>
        </authorList>
    </citation>
    <scope>NUCLEOTIDE SEQUENCE</scope>
    <source>
        <strain evidence="2">OG9-811</strain>
    </source>
</reference>
<evidence type="ECO:0000313" key="2">
    <source>
        <dbReference type="EMBL" id="QXO18897.1"/>
    </source>
</evidence>
<dbReference type="Pfam" id="PF03819">
    <property type="entry name" value="MazG"/>
    <property type="match status" value="1"/>
</dbReference>
<dbReference type="RefSeq" id="WP_218563197.1">
    <property type="nucleotide sequence ID" value="NZ_CP076643.1"/>
</dbReference>
<evidence type="ECO:0000313" key="3">
    <source>
        <dbReference type="Proteomes" id="UP000694232"/>
    </source>
</evidence>
<protein>
    <submittedName>
        <fullName evidence="2">Nucleotide pyrophosphohydrolase</fullName>
    </submittedName>
</protein>
<evidence type="ECO:0000259" key="1">
    <source>
        <dbReference type="Pfam" id="PF03819"/>
    </source>
</evidence>
<organism evidence="2 3">
    <name type="scientific">Vibrio ostreae</name>
    <dbReference type="NCBI Taxonomy" id="2841925"/>
    <lineage>
        <taxon>Bacteria</taxon>
        <taxon>Pseudomonadati</taxon>
        <taxon>Pseudomonadota</taxon>
        <taxon>Gammaproteobacteria</taxon>
        <taxon>Vibrionales</taxon>
        <taxon>Vibrionaceae</taxon>
        <taxon>Vibrio</taxon>
    </lineage>
</organism>
<feature type="domain" description="NTP pyrophosphohydrolase MazG-like" evidence="1">
    <location>
        <begin position="26"/>
        <end position="94"/>
    </location>
</feature>
<gene>
    <name evidence="2" type="ORF">KNV97_11805</name>
</gene>